<sequence>MPQVSSYLPSSHQEIQYLLLIDSSTEITRLSLWRGLCLITGAALSKLKAAVCSSVNGSHQPTRVEVVTAVMWKTLAMVARSKHGRSRPSLLSHTFNMRGKIAMPVPDNSCGNFINVALSHFTEDDGSKLQLHDFVDRVCNGIKKMVSDCAKVSSDDELFVMAEKIRIESII</sequence>
<proteinExistence type="inferred from homology"/>
<evidence type="ECO:0000313" key="4">
    <source>
        <dbReference type="EMBL" id="KAJ6339341.1"/>
    </source>
</evidence>
<accession>A0ABQ9AFX0</accession>
<name>A0ABQ9AFX0_9ROSI</name>
<dbReference type="InterPro" id="IPR023213">
    <property type="entry name" value="CAT-like_dom_sf"/>
</dbReference>
<dbReference type="Proteomes" id="UP001141253">
    <property type="component" value="Chromosome 15W"/>
</dbReference>
<gene>
    <name evidence="4" type="ORF">OIU77_007328</name>
</gene>
<dbReference type="Gene3D" id="3.30.559.10">
    <property type="entry name" value="Chloramphenicol acetyltransferase-like domain"/>
    <property type="match status" value="1"/>
</dbReference>
<reference evidence="4" key="2">
    <citation type="journal article" date="2023" name="Int. J. Mol. Sci.">
        <title>De Novo Assembly and Annotation of 11 Diverse Shrub Willow (Salix) Genomes Reveals Novel Gene Organization in Sex-Linked Regions.</title>
        <authorList>
            <person name="Hyden B."/>
            <person name="Feng K."/>
            <person name="Yates T.B."/>
            <person name="Jawdy S."/>
            <person name="Cereghino C."/>
            <person name="Smart L.B."/>
            <person name="Muchero W."/>
        </authorList>
    </citation>
    <scope>NUCLEOTIDE SEQUENCE</scope>
    <source>
        <tissue evidence="4">Shoot tip</tissue>
    </source>
</reference>
<dbReference type="Pfam" id="PF02458">
    <property type="entry name" value="Transferase"/>
    <property type="match status" value="1"/>
</dbReference>
<dbReference type="EMBL" id="JAPFFI010000020">
    <property type="protein sequence ID" value="KAJ6339341.1"/>
    <property type="molecule type" value="Genomic_DNA"/>
</dbReference>
<evidence type="ECO:0000256" key="1">
    <source>
        <dbReference type="ARBA" id="ARBA00009861"/>
    </source>
</evidence>
<keyword evidence="5" id="KW-1185">Reference proteome</keyword>
<comment type="similarity">
    <text evidence="1">Belongs to the plant acyltransferase family.</text>
</comment>
<comment type="caution">
    <text evidence="4">The sequence shown here is derived from an EMBL/GenBank/DDBJ whole genome shotgun (WGS) entry which is preliminary data.</text>
</comment>
<evidence type="ECO:0008006" key="6">
    <source>
        <dbReference type="Google" id="ProtNLM"/>
    </source>
</evidence>
<dbReference type="PANTHER" id="PTHR31623">
    <property type="entry name" value="F21J9.9"/>
    <property type="match status" value="1"/>
</dbReference>
<protein>
    <recommendedName>
        <fullName evidence="6">Ubiquitin-like protease family profile domain-containing protein</fullName>
    </recommendedName>
</protein>
<keyword evidence="2" id="KW-0808">Transferase</keyword>
<reference evidence="4" key="1">
    <citation type="submission" date="2022-10" db="EMBL/GenBank/DDBJ databases">
        <authorList>
            <person name="Hyden B.L."/>
            <person name="Feng K."/>
            <person name="Yates T."/>
            <person name="Jawdy S."/>
            <person name="Smart L.B."/>
            <person name="Muchero W."/>
        </authorList>
    </citation>
    <scope>NUCLEOTIDE SEQUENCE</scope>
    <source>
        <tissue evidence="4">Shoot tip</tissue>
    </source>
</reference>
<evidence type="ECO:0000256" key="2">
    <source>
        <dbReference type="ARBA" id="ARBA00022679"/>
    </source>
</evidence>
<evidence type="ECO:0000313" key="5">
    <source>
        <dbReference type="Proteomes" id="UP001141253"/>
    </source>
</evidence>
<keyword evidence="3" id="KW-0012">Acyltransferase</keyword>
<evidence type="ECO:0000256" key="3">
    <source>
        <dbReference type="ARBA" id="ARBA00023315"/>
    </source>
</evidence>
<organism evidence="4 5">
    <name type="scientific">Salix suchowensis</name>
    <dbReference type="NCBI Taxonomy" id="1278906"/>
    <lineage>
        <taxon>Eukaryota</taxon>
        <taxon>Viridiplantae</taxon>
        <taxon>Streptophyta</taxon>
        <taxon>Embryophyta</taxon>
        <taxon>Tracheophyta</taxon>
        <taxon>Spermatophyta</taxon>
        <taxon>Magnoliopsida</taxon>
        <taxon>eudicotyledons</taxon>
        <taxon>Gunneridae</taxon>
        <taxon>Pentapetalae</taxon>
        <taxon>rosids</taxon>
        <taxon>fabids</taxon>
        <taxon>Malpighiales</taxon>
        <taxon>Salicaceae</taxon>
        <taxon>Saliceae</taxon>
        <taxon>Salix</taxon>
    </lineage>
</organism>
<dbReference type="PANTHER" id="PTHR31623:SF124">
    <property type="entry name" value="VINORINE SYNTHASE-RELATED"/>
    <property type="match status" value="1"/>
</dbReference>